<dbReference type="AlphaFoldDB" id="A0A2S0JVF0"/>
<gene>
    <name evidence="2" type="ORF">LS41612_01580</name>
</gene>
<dbReference type="EMBL" id="CP019980">
    <property type="protein sequence ID" value="AVK95076.1"/>
    <property type="molecule type" value="Genomic_DNA"/>
</dbReference>
<name>A0A2S0JVF0_LYSSH</name>
<dbReference type="InterPro" id="IPR029045">
    <property type="entry name" value="ClpP/crotonase-like_dom_sf"/>
</dbReference>
<evidence type="ECO:0000313" key="3">
    <source>
        <dbReference type="Proteomes" id="UP000238825"/>
    </source>
</evidence>
<dbReference type="SUPFAM" id="SSF52096">
    <property type="entry name" value="ClpP/crotonase"/>
    <property type="match status" value="1"/>
</dbReference>
<dbReference type="Pfam" id="PF03572">
    <property type="entry name" value="Peptidase_S41"/>
    <property type="match status" value="1"/>
</dbReference>
<sequence>MSIRSLWHMSKVITIEEETLEKIFEKFGILIRKSDSKISIIDIYPPLPKEIQSNTIVKANGKAPDVSSNWAIGENIVEFDNGSQWILTLEDFDWSQIVYENFTSNNHLFLQCISFDVIPEIDEQIYKKNIVIDLRVNFGGELQKMINYYNWFVHTCKKYSIAHIYILVSNSTCSSAELFADKFKDDKNTTIIGSKTYGKEYIYKQITAPNKKVLIPISKIETDFNIDIPFDFNYYYAVKSMANTRSYKPPEIMML</sequence>
<evidence type="ECO:0000259" key="1">
    <source>
        <dbReference type="Pfam" id="PF03572"/>
    </source>
</evidence>
<proteinExistence type="predicted"/>
<dbReference type="GO" id="GO:0008236">
    <property type="term" value="F:serine-type peptidase activity"/>
    <property type="evidence" value="ECO:0007669"/>
    <property type="project" value="InterPro"/>
</dbReference>
<feature type="domain" description="Tail specific protease" evidence="1">
    <location>
        <begin position="163"/>
        <end position="214"/>
    </location>
</feature>
<reference evidence="2 3" key="1">
    <citation type="submission" date="2017-03" db="EMBL/GenBank/DDBJ databases">
        <title>The whole genome sequencing and assembly of Lysinibacillus sphaericus DSM 28T strain.</title>
        <authorList>
            <person name="Lee Y.-J."/>
            <person name="Yi H."/>
            <person name="Bahn Y.-S."/>
            <person name="Kim J.F."/>
            <person name="Lee D.-W."/>
        </authorList>
    </citation>
    <scope>NUCLEOTIDE SEQUENCE [LARGE SCALE GENOMIC DNA]</scope>
    <source>
        <strain evidence="2 3">DSM 28</strain>
    </source>
</reference>
<dbReference type="Gene3D" id="3.90.226.10">
    <property type="entry name" value="2-enoyl-CoA Hydratase, Chain A, domain 1"/>
    <property type="match status" value="1"/>
</dbReference>
<dbReference type="GO" id="GO:0006508">
    <property type="term" value="P:proteolysis"/>
    <property type="evidence" value="ECO:0007669"/>
    <property type="project" value="InterPro"/>
</dbReference>
<organism evidence="2 3">
    <name type="scientific">Lysinibacillus sphaericus</name>
    <name type="common">Bacillus sphaericus</name>
    <dbReference type="NCBI Taxonomy" id="1421"/>
    <lineage>
        <taxon>Bacteria</taxon>
        <taxon>Bacillati</taxon>
        <taxon>Bacillota</taxon>
        <taxon>Bacilli</taxon>
        <taxon>Bacillales</taxon>
        <taxon>Bacillaceae</taxon>
        <taxon>Lysinibacillus</taxon>
    </lineage>
</organism>
<protein>
    <recommendedName>
        <fullName evidence="1">Tail specific protease domain-containing protein</fullName>
    </recommendedName>
</protein>
<dbReference type="InterPro" id="IPR005151">
    <property type="entry name" value="Tail-specific_protease"/>
</dbReference>
<dbReference type="Proteomes" id="UP000238825">
    <property type="component" value="Chromosome"/>
</dbReference>
<evidence type="ECO:0000313" key="2">
    <source>
        <dbReference type="EMBL" id="AVK95076.1"/>
    </source>
</evidence>
<accession>A0A2S0JVF0</accession>